<accession>A0A6J4LFK9</accession>
<feature type="non-terminal residue" evidence="2">
    <location>
        <position position="88"/>
    </location>
</feature>
<feature type="compositionally biased region" description="Low complexity" evidence="1">
    <location>
        <begin position="78"/>
        <end position="88"/>
    </location>
</feature>
<sequence length="88" mass="9160">VPQHPPAPQLRAARDVGGGAGGRRPVRPQGRRRHPAEPGQRGGVRPRGPGGRGGHPAAARRAGHHRGAQGPRGRGRQGARQGGRPLRL</sequence>
<feature type="compositionally biased region" description="Basic residues" evidence="1">
    <location>
        <begin position="24"/>
        <end position="34"/>
    </location>
</feature>
<reference evidence="2" key="1">
    <citation type="submission" date="2020-02" db="EMBL/GenBank/DDBJ databases">
        <authorList>
            <person name="Meier V. D."/>
        </authorList>
    </citation>
    <scope>NUCLEOTIDE SEQUENCE</scope>
    <source>
        <strain evidence="2">AVDCRST_MAG36</strain>
    </source>
</reference>
<feature type="non-terminal residue" evidence="2">
    <location>
        <position position="1"/>
    </location>
</feature>
<feature type="region of interest" description="Disordered" evidence="1">
    <location>
        <begin position="1"/>
        <end position="88"/>
    </location>
</feature>
<dbReference type="AlphaFoldDB" id="A0A6J4LFK9"/>
<feature type="compositionally biased region" description="Basic residues" evidence="1">
    <location>
        <begin position="61"/>
        <end position="77"/>
    </location>
</feature>
<proteinExistence type="predicted"/>
<gene>
    <name evidence="2" type="ORF">AVDCRST_MAG36-759</name>
</gene>
<evidence type="ECO:0000256" key="1">
    <source>
        <dbReference type="SAM" id="MobiDB-lite"/>
    </source>
</evidence>
<evidence type="ECO:0000313" key="2">
    <source>
        <dbReference type="EMBL" id="CAA9327638.1"/>
    </source>
</evidence>
<protein>
    <submittedName>
        <fullName evidence="2">COGs COG0840</fullName>
    </submittedName>
</protein>
<dbReference type="EMBL" id="CADCUH010000042">
    <property type="protein sequence ID" value="CAA9327638.1"/>
    <property type="molecule type" value="Genomic_DNA"/>
</dbReference>
<name>A0A6J4LFK9_9ACTN</name>
<organism evidence="2">
    <name type="scientific">uncultured Nocardioidaceae bacterium</name>
    <dbReference type="NCBI Taxonomy" id="253824"/>
    <lineage>
        <taxon>Bacteria</taxon>
        <taxon>Bacillati</taxon>
        <taxon>Actinomycetota</taxon>
        <taxon>Actinomycetes</taxon>
        <taxon>Propionibacteriales</taxon>
        <taxon>Nocardioidaceae</taxon>
        <taxon>environmental samples</taxon>
    </lineage>
</organism>